<accession>A0A8C8MDU6</accession>
<reference evidence="1" key="2">
    <citation type="submission" date="2025-09" db="UniProtKB">
        <authorList>
            <consortium name="Ensembl"/>
        </authorList>
    </citation>
    <scope>IDENTIFICATION</scope>
</reference>
<protein>
    <submittedName>
        <fullName evidence="1">Uncharacterized protein</fullName>
    </submittedName>
</protein>
<organism evidence="1 2">
    <name type="scientific">Oncorhynchus tshawytscha</name>
    <name type="common">Chinook salmon</name>
    <name type="synonym">Salmo tshawytscha</name>
    <dbReference type="NCBI Taxonomy" id="74940"/>
    <lineage>
        <taxon>Eukaryota</taxon>
        <taxon>Metazoa</taxon>
        <taxon>Chordata</taxon>
        <taxon>Craniata</taxon>
        <taxon>Vertebrata</taxon>
        <taxon>Euteleostomi</taxon>
        <taxon>Actinopterygii</taxon>
        <taxon>Neopterygii</taxon>
        <taxon>Teleostei</taxon>
        <taxon>Protacanthopterygii</taxon>
        <taxon>Salmoniformes</taxon>
        <taxon>Salmonidae</taxon>
        <taxon>Salmoninae</taxon>
        <taxon>Oncorhynchus</taxon>
    </lineage>
</organism>
<dbReference type="Pfam" id="PF15208">
    <property type="entry name" value="Rab15_effector"/>
    <property type="match status" value="1"/>
</dbReference>
<name>A0A8C8MDU6_ONCTS</name>
<evidence type="ECO:0000313" key="1">
    <source>
        <dbReference type="Ensembl" id="ENSOTSP00005084729.1"/>
    </source>
</evidence>
<dbReference type="GeneTree" id="ENSGT01000000221726"/>
<dbReference type="AlphaFoldDB" id="A0A8C8MDU6"/>
<reference evidence="1" key="1">
    <citation type="submission" date="2025-08" db="UniProtKB">
        <authorList>
            <consortium name="Ensembl"/>
        </authorList>
    </citation>
    <scope>IDENTIFICATION</scope>
</reference>
<dbReference type="PANTHER" id="PTHR36682:SF1">
    <property type="entry name" value="RAB15 EFFECTOR PROTEIN"/>
    <property type="match status" value="1"/>
</dbReference>
<dbReference type="GO" id="GO:0001881">
    <property type="term" value="P:receptor recycling"/>
    <property type="evidence" value="ECO:0007669"/>
    <property type="project" value="InterPro"/>
</dbReference>
<sequence length="247" mass="28520">VLSRASLYVAGQLRNSLDFQDPQNQLQPSLGTPNDIFLVQFIFSCIERGLYNCIVTSKMTLTAEVVMLVGRVGAGSNRKKSMHLVLHALKSSLRPRKELKAERLGRSIRERVATNALFWNMSHLEKLEEFCGLVERDCLGMLLVFSLLGRPMDIRRVMLRSLTTWHNFHCIHLKTSLTEPCLNKLRMLPVFALCSVLHCVIYEECCYVCYCHRVVRKVQNMHYMHNQHISIVIVNRLWIDHGVNQLI</sequence>
<dbReference type="Ensembl" id="ENSOTST00005092034.2">
    <property type="protein sequence ID" value="ENSOTSP00005084729.1"/>
    <property type="gene ID" value="ENSOTSG00005040059.2"/>
</dbReference>
<evidence type="ECO:0000313" key="2">
    <source>
        <dbReference type="Proteomes" id="UP000694402"/>
    </source>
</evidence>
<dbReference type="Proteomes" id="UP000694402">
    <property type="component" value="Unassembled WGS sequence"/>
</dbReference>
<keyword evidence="2" id="KW-1185">Reference proteome</keyword>
<proteinExistence type="predicted"/>
<dbReference type="PANTHER" id="PTHR36682">
    <property type="entry name" value="RAB15 EFFECTOR PROTEIN"/>
    <property type="match status" value="1"/>
</dbReference>
<dbReference type="InterPro" id="IPR027985">
    <property type="entry name" value="Rab15_effector"/>
</dbReference>